<dbReference type="EMBL" id="JBGBPQ010000008">
    <property type="protein sequence ID" value="KAL1520529.1"/>
    <property type="molecule type" value="Genomic_DNA"/>
</dbReference>
<keyword evidence="4" id="KW-1185">Reference proteome</keyword>
<protein>
    <recommendedName>
        <fullName evidence="5">CXXC-type zinc finger protein 1</fullName>
    </recommendedName>
</protein>
<reference evidence="3 4" key="1">
    <citation type="journal article" date="2024" name="Science">
        <title>Giant polyketide synthase enzymes in the biosynthesis of giant marine polyether toxins.</title>
        <authorList>
            <person name="Fallon T.R."/>
            <person name="Shende V.V."/>
            <person name="Wierzbicki I.H."/>
            <person name="Pendleton A.L."/>
            <person name="Watervoot N.F."/>
            <person name="Auber R.P."/>
            <person name="Gonzalez D.J."/>
            <person name="Wisecaver J.H."/>
            <person name="Moore B.S."/>
        </authorList>
    </citation>
    <scope>NUCLEOTIDE SEQUENCE [LARGE SCALE GENOMIC DNA]</scope>
    <source>
        <strain evidence="3 4">12B1</strain>
    </source>
</reference>
<evidence type="ECO:0000256" key="2">
    <source>
        <dbReference type="SAM" id="MobiDB-lite"/>
    </source>
</evidence>
<sequence>MPTCRACGRVLTAYRGAHMCNPPLSTPASDPAVVCLRRELRCLEEDIGRQACIEHAMNQPPLRSEEARRRLCHKARSCAHASIRQARKELRESESVDAFWRTSGVLPGAFSHACIGQRGAEGTAVAHRKARVRTSCSPSFNAENNGVKSPEQERQQLRTTSGKTGEGMTKPPTTAEEAGEGVKKPPTTAAMGAEGSMKLPTADVATGERLKKRPTTVEEGEGVKRLPTTAVKAGELKTKHRGCSSLVSPRARNSSVDANEHSIPCSTWGGDASQAVALAQPTPRPPVHDAAVRVSLRQQADRSPKRGASPAVRAAHCERAERSPKRGSGSAVRPDQERSPKGEESSAAEHCERAGRSPKRGAGSSARPAQESSPNREEISAAYCLQEETVSIREEGSVDSMGQCPQAQRASMREEGSPQRKPASTPESHGRQAAVGDYQAARQVLRAIADAQAADEAAAQAVHQASVAQRACARLEAERAKAEEQAERERCKRLSFERHACRAEALHARQIGRRPRVSVGEACLNGEGGTCNGGADRWEGREALVSQRMHDFLRRAARIGLCDQDRSAAPDAPALIGVVEHKVQHLVDEFPSESLRALQRARRVRAAFDSKSYSAHEERSPTSVTEASSGAGEADDHTVTPCDAGANRTEEDETQSRDPDSEHFDRSTQHSRDGCSS</sequence>
<dbReference type="AlphaFoldDB" id="A0AB34JF82"/>
<feature type="region of interest" description="Disordered" evidence="2">
    <location>
        <begin position="296"/>
        <end position="378"/>
    </location>
</feature>
<proteinExistence type="predicted"/>
<name>A0AB34JF82_PRYPA</name>
<feature type="compositionally biased region" description="Polar residues" evidence="2">
    <location>
        <begin position="136"/>
        <end position="147"/>
    </location>
</feature>
<feature type="coiled-coil region" evidence="1">
    <location>
        <begin position="458"/>
        <end position="494"/>
    </location>
</feature>
<feature type="region of interest" description="Disordered" evidence="2">
    <location>
        <begin position="607"/>
        <end position="677"/>
    </location>
</feature>
<feature type="compositionally biased region" description="Polar residues" evidence="2">
    <location>
        <begin position="245"/>
        <end position="257"/>
    </location>
</feature>
<gene>
    <name evidence="3" type="ORF">AB1Y20_022106</name>
</gene>
<evidence type="ECO:0000313" key="3">
    <source>
        <dbReference type="EMBL" id="KAL1520529.1"/>
    </source>
</evidence>
<organism evidence="3 4">
    <name type="scientific">Prymnesium parvum</name>
    <name type="common">Toxic golden alga</name>
    <dbReference type="NCBI Taxonomy" id="97485"/>
    <lineage>
        <taxon>Eukaryota</taxon>
        <taxon>Haptista</taxon>
        <taxon>Haptophyta</taxon>
        <taxon>Prymnesiophyceae</taxon>
        <taxon>Prymnesiales</taxon>
        <taxon>Prymnesiaceae</taxon>
        <taxon>Prymnesium</taxon>
    </lineage>
</organism>
<comment type="caution">
    <text evidence="3">The sequence shown here is derived from an EMBL/GenBank/DDBJ whole genome shotgun (WGS) entry which is preliminary data.</text>
</comment>
<feature type="region of interest" description="Disordered" evidence="2">
    <location>
        <begin position="241"/>
        <end position="260"/>
    </location>
</feature>
<evidence type="ECO:0000256" key="1">
    <source>
        <dbReference type="SAM" id="Coils"/>
    </source>
</evidence>
<dbReference type="Proteomes" id="UP001515480">
    <property type="component" value="Unassembled WGS sequence"/>
</dbReference>
<accession>A0AB34JF82</accession>
<feature type="compositionally biased region" description="Basic and acidic residues" evidence="2">
    <location>
        <begin position="334"/>
        <end position="355"/>
    </location>
</feature>
<evidence type="ECO:0008006" key="5">
    <source>
        <dbReference type="Google" id="ProtNLM"/>
    </source>
</evidence>
<evidence type="ECO:0000313" key="4">
    <source>
        <dbReference type="Proteomes" id="UP001515480"/>
    </source>
</evidence>
<feature type="compositionally biased region" description="Basic and acidic residues" evidence="2">
    <location>
        <begin position="654"/>
        <end position="677"/>
    </location>
</feature>
<feature type="region of interest" description="Disordered" evidence="2">
    <location>
        <begin position="393"/>
        <end position="434"/>
    </location>
</feature>
<keyword evidence="1" id="KW-0175">Coiled coil</keyword>
<feature type="compositionally biased region" description="Basic and acidic residues" evidence="2">
    <location>
        <begin position="315"/>
        <end position="324"/>
    </location>
</feature>
<feature type="region of interest" description="Disordered" evidence="2">
    <location>
        <begin position="136"/>
        <end position="193"/>
    </location>
</feature>